<evidence type="ECO:0000259" key="2">
    <source>
        <dbReference type="PROSITE" id="PS50943"/>
    </source>
</evidence>
<dbReference type="SUPFAM" id="SSF47413">
    <property type="entry name" value="lambda repressor-like DNA-binding domains"/>
    <property type="match status" value="1"/>
</dbReference>
<organism evidence="3 4">
    <name type="scientific">Palleronia pontilimi</name>
    <dbReference type="NCBI Taxonomy" id="1964209"/>
    <lineage>
        <taxon>Bacteria</taxon>
        <taxon>Pseudomonadati</taxon>
        <taxon>Pseudomonadota</taxon>
        <taxon>Alphaproteobacteria</taxon>
        <taxon>Rhodobacterales</taxon>
        <taxon>Roseobacteraceae</taxon>
        <taxon>Palleronia</taxon>
    </lineage>
</organism>
<dbReference type="PANTHER" id="PTHR46558:SF13">
    <property type="entry name" value="HTH-TYPE TRANSCRIPTIONAL REGULATOR IMMR"/>
    <property type="match status" value="1"/>
</dbReference>
<proteinExistence type="predicted"/>
<dbReference type="InterPro" id="IPR010982">
    <property type="entry name" value="Lambda_DNA-bd_dom_sf"/>
</dbReference>
<dbReference type="Gene3D" id="1.10.260.40">
    <property type="entry name" value="lambda repressor-like DNA-binding domains"/>
    <property type="match status" value="1"/>
</dbReference>
<keyword evidence="4" id="KW-1185">Reference proteome</keyword>
<feature type="domain" description="HTH cro/C1-type" evidence="2">
    <location>
        <begin position="20"/>
        <end position="74"/>
    </location>
</feature>
<dbReference type="PANTHER" id="PTHR46558">
    <property type="entry name" value="TRACRIPTIONAL REGULATORY PROTEIN-RELATED-RELATED"/>
    <property type="match status" value="1"/>
</dbReference>
<evidence type="ECO:0000313" key="3">
    <source>
        <dbReference type="EMBL" id="MBJ3762726.1"/>
    </source>
</evidence>
<dbReference type="GO" id="GO:0003677">
    <property type="term" value="F:DNA binding"/>
    <property type="evidence" value="ECO:0007669"/>
    <property type="project" value="UniProtKB-KW"/>
</dbReference>
<dbReference type="EMBL" id="JAEKPD010000007">
    <property type="protein sequence ID" value="MBJ3762726.1"/>
    <property type="molecule type" value="Genomic_DNA"/>
</dbReference>
<dbReference type="CDD" id="cd00093">
    <property type="entry name" value="HTH_XRE"/>
    <property type="match status" value="1"/>
</dbReference>
<comment type="caution">
    <text evidence="3">The sequence shown here is derived from an EMBL/GenBank/DDBJ whole genome shotgun (WGS) entry which is preliminary data.</text>
</comment>
<evidence type="ECO:0000313" key="4">
    <source>
        <dbReference type="Proteomes" id="UP000642488"/>
    </source>
</evidence>
<dbReference type="Proteomes" id="UP000642488">
    <property type="component" value="Unassembled WGS sequence"/>
</dbReference>
<keyword evidence="1" id="KW-0238">DNA-binding</keyword>
<name>A0A934IBR0_9RHOB</name>
<dbReference type="InterPro" id="IPR001387">
    <property type="entry name" value="Cro/C1-type_HTH"/>
</dbReference>
<reference evidence="3" key="1">
    <citation type="submission" date="2020-12" db="EMBL/GenBank/DDBJ databases">
        <title>Bacterial taxonomy.</title>
        <authorList>
            <person name="Pan X."/>
        </authorList>
    </citation>
    <scope>NUCLEOTIDE SEQUENCE</scope>
    <source>
        <strain evidence="3">KCTC 52957</strain>
    </source>
</reference>
<protein>
    <submittedName>
        <fullName evidence="3">Helix-turn-helix domain-containing protein</fullName>
    </submittedName>
</protein>
<sequence length="131" mass="14812">MEDVEHDWYSNETATFGDRLADAREALGMTQADLAQRLGIKPATVEAWENDLSEPRAARLNILAGLLNVSLRWLMTGEGEGLSAPVDEMALPEDIHHMMGELREMQRDMVRQADRLGRLQKRLRLALDTAR</sequence>
<dbReference type="PROSITE" id="PS50943">
    <property type="entry name" value="HTH_CROC1"/>
    <property type="match status" value="1"/>
</dbReference>
<dbReference type="AlphaFoldDB" id="A0A934IBR0"/>
<dbReference type="Pfam" id="PF01381">
    <property type="entry name" value="HTH_3"/>
    <property type="match status" value="1"/>
</dbReference>
<accession>A0A934IBR0</accession>
<evidence type="ECO:0000256" key="1">
    <source>
        <dbReference type="ARBA" id="ARBA00023125"/>
    </source>
</evidence>
<dbReference type="SMART" id="SM00530">
    <property type="entry name" value="HTH_XRE"/>
    <property type="match status" value="1"/>
</dbReference>
<gene>
    <name evidence="3" type="ORF">ILP92_08215</name>
</gene>